<dbReference type="GO" id="GO:0000272">
    <property type="term" value="P:polysaccharide catabolic process"/>
    <property type="evidence" value="ECO:0007669"/>
    <property type="project" value="InterPro"/>
</dbReference>
<evidence type="ECO:0000313" key="3">
    <source>
        <dbReference type="EMBL" id="QJH92928.1"/>
    </source>
</evidence>
<evidence type="ECO:0008006" key="4">
    <source>
        <dbReference type="Google" id="ProtNLM"/>
    </source>
</evidence>
<dbReference type="Gene3D" id="1.10.1330.10">
    <property type="entry name" value="Dockerin domain"/>
    <property type="match status" value="1"/>
</dbReference>
<feature type="transmembrane region" description="Helical" evidence="1">
    <location>
        <begin position="82"/>
        <end position="103"/>
    </location>
</feature>
<dbReference type="InterPro" id="IPR036439">
    <property type="entry name" value="Dockerin_dom_sf"/>
</dbReference>
<evidence type="ECO:0000313" key="2">
    <source>
        <dbReference type="EMBL" id="QJB02435.1"/>
    </source>
</evidence>
<dbReference type="GO" id="GO:0004553">
    <property type="term" value="F:hydrolase activity, hydrolyzing O-glycosyl compounds"/>
    <property type="evidence" value="ECO:0007669"/>
    <property type="project" value="InterPro"/>
</dbReference>
<dbReference type="EMBL" id="MT143783">
    <property type="protein sequence ID" value="QJB02435.1"/>
    <property type="molecule type" value="Genomic_DNA"/>
</dbReference>
<accession>A0A6M3X5F6</accession>
<dbReference type="InterPro" id="IPR002105">
    <property type="entry name" value="Dockerin_1_rpt"/>
</dbReference>
<keyword evidence="1" id="KW-1133">Transmembrane helix</keyword>
<dbReference type="EMBL" id="MT143932">
    <property type="protein sequence ID" value="QJH92928.1"/>
    <property type="molecule type" value="Genomic_DNA"/>
</dbReference>
<dbReference type="AlphaFoldDB" id="A0A6M3X5F6"/>
<organism evidence="3">
    <name type="scientific">viral metagenome</name>
    <dbReference type="NCBI Taxonomy" id="1070528"/>
    <lineage>
        <taxon>unclassified sequences</taxon>
        <taxon>metagenomes</taxon>
        <taxon>organismal metagenomes</taxon>
    </lineage>
</organism>
<protein>
    <recommendedName>
        <fullName evidence="4">Dockerin domain-containing protein</fullName>
    </recommendedName>
</protein>
<evidence type="ECO:0000256" key="1">
    <source>
        <dbReference type="SAM" id="Phobius"/>
    </source>
</evidence>
<reference evidence="3" key="1">
    <citation type="submission" date="2020-03" db="EMBL/GenBank/DDBJ databases">
        <title>The deep terrestrial virosphere.</title>
        <authorList>
            <person name="Holmfeldt K."/>
            <person name="Nilsson E."/>
            <person name="Simone D."/>
            <person name="Lopez-Fernandez M."/>
            <person name="Wu X."/>
            <person name="de Brujin I."/>
            <person name="Lundin D."/>
            <person name="Andersson A."/>
            <person name="Bertilsson S."/>
            <person name="Dopson M."/>
        </authorList>
    </citation>
    <scope>NUCLEOTIDE SEQUENCE</scope>
    <source>
        <strain evidence="3">MM171A02238</strain>
        <strain evidence="2">MM171B01273</strain>
    </source>
</reference>
<dbReference type="SUPFAM" id="SSF63446">
    <property type="entry name" value="Type I dockerin domain"/>
    <property type="match status" value="1"/>
</dbReference>
<proteinExistence type="predicted"/>
<keyword evidence="1" id="KW-0812">Transmembrane</keyword>
<dbReference type="Pfam" id="PF00404">
    <property type="entry name" value="Dockerin_1"/>
    <property type="match status" value="1"/>
</dbReference>
<gene>
    <name evidence="3" type="ORF">MM171A02238_0003</name>
    <name evidence="2" type="ORF">MM171B01273_0011</name>
</gene>
<sequence>MSVAKLFTSSQWYEFWRLGDVNLDGKIDHNDLDIIERHMGSFFPAADIDEDNVVSSADLQIASSNYGLDIWSYYGVWKPPDLWVWIVGGLAAVGFVAAIGWIIRKPKAP</sequence>
<name>A0A6M3X5F6_9ZZZZ</name>
<keyword evidence="1" id="KW-0472">Membrane</keyword>